<dbReference type="Gene3D" id="3.10.310.10">
    <property type="entry name" value="Diaminopimelate Epimerase, Chain A, domain 1"/>
    <property type="match status" value="2"/>
</dbReference>
<comment type="catalytic activity">
    <reaction evidence="3">
        <text>(2S,6S)-2,6-diaminopimelate = meso-2,6-diaminopimelate</text>
        <dbReference type="Rhea" id="RHEA:15393"/>
        <dbReference type="ChEBI" id="CHEBI:57609"/>
        <dbReference type="ChEBI" id="CHEBI:57791"/>
        <dbReference type="EC" id="5.1.1.7"/>
    </reaction>
</comment>
<evidence type="ECO:0000256" key="1">
    <source>
        <dbReference type="ARBA" id="ARBA00010219"/>
    </source>
</evidence>
<feature type="site" description="Could be important to modulate the pK values of the two catalytic cysteine residues" evidence="3">
    <location>
        <position position="188"/>
    </location>
</feature>
<evidence type="ECO:0000256" key="3">
    <source>
        <dbReference type="HAMAP-Rule" id="MF_00197"/>
    </source>
</evidence>
<feature type="binding site" evidence="3">
    <location>
        <begin position="199"/>
        <end position="200"/>
    </location>
    <ligand>
        <name>substrate</name>
    </ligand>
</feature>
<comment type="caution">
    <text evidence="3">Lacks conserved residue(s) required for the propagation of feature annotation.</text>
</comment>
<feature type="binding site" evidence="3">
    <location>
        <position position="13"/>
    </location>
    <ligand>
        <name>substrate</name>
    </ligand>
</feature>
<keyword evidence="6" id="KW-1185">Reference proteome</keyword>
<feature type="active site" description="Proton donor" evidence="3">
    <location>
        <position position="73"/>
    </location>
</feature>
<keyword evidence="3" id="KW-0963">Cytoplasm</keyword>
<dbReference type="AlphaFoldDB" id="A0A368ZZJ2"/>
<comment type="subunit">
    <text evidence="3">Homodimer.</text>
</comment>
<feature type="binding site" evidence="3">
    <location>
        <begin position="74"/>
        <end position="75"/>
    </location>
    <ligand>
        <name>substrate</name>
    </ligand>
</feature>
<dbReference type="Proteomes" id="UP000253517">
    <property type="component" value="Unassembled WGS sequence"/>
</dbReference>
<feature type="site" description="Could be important to modulate the pK values of the two catalytic cysteine residues" evidence="3">
    <location>
        <position position="137"/>
    </location>
</feature>
<dbReference type="GO" id="GO:0009089">
    <property type="term" value="P:lysine biosynthetic process via diaminopimelate"/>
    <property type="evidence" value="ECO:0007669"/>
    <property type="project" value="UniProtKB-UniRule"/>
</dbReference>
<evidence type="ECO:0000256" key="4">
    <source>
        <dbReference type="NCBIfam" id="TIGR00652"/>
    </source>
</evidence>
<dbReference type="EC" id="5.1.1.7" evidence="3 4"/>
<comment type="similarity">
    <text evidence="1 3">Belongs to the diaminopimelate epimerase family.</text>
</comment>
<evidence type="ECO:0000256" key="2">
    <source>
        <dbReference type="ARBA" id="ARBA00023235"/>
    </source>
</evidence>
<keyword evidence="2 3" id="KW-0413">Isomerase</keyword>
<name>A0A368ZZJ2_9FLAO</name>
<feature type="binding site" evidence="3">
    <location>
        <position position="170"/>
    </location>
    <ligand>
        <name>substrate</name>
    </ligand>
</feature>
<dbReference type="EMBL" id="QPJS01000004">
    <property type="protein sequence ID" value="RCX02353.1"/>
    <property type="molecule type" value="Genomic_DNA"/>
</dbReference>
<dbReference type="PANTHER" id="PTHR31689">
    <property type="entry name" value="DIAMINOPIMELATE EPIMERASE, CHLOROPLASTIC"/>
    <property type="match status" value="1"/>
</dbReference>
<comment type="subcellular location">
    <subcellularLocation>
        <location evidence="3">Cytoplasm</location>
    </subcellularLocation>
</comment>
<evidence type="ECO:0000313" key="5">
    <source>
        <dbReference type="EMBL" id="RCX02353.1"/>
    </source>
</evidence>
<gene>
    <name evidence="3" type="primary">dapF</name>
    <name evidence="5" type="ORF">DES35_104113</name>
</gene>
<keyword evidence="3" id="KW-0457">Lysine biosynthesis</keyword>
<comment type="caution">
    <text evidence="5">The sequence shown here is derived from an EMBL/GenBank/DDBJ whole genome shotgun (WGS) entry which is preliminary data.</text>
</comment>
<dbReference type="HAMAP" id="MF_00197">
    <property type="entry name" value="DAP_epimerase"/>
    <property type="match status" value="1"/>
</dbReference>
<dbReference type="PANTHER" id="PTHR31689:SF0">
    <property type="entry name" value="DIAMINOPIMELATE EPIMERASE"/>
    <property type="match status" value="1"/>
</dbReference>
<feature type="binding site" evidence="3">
    <location>
        <begin position="188"/>
        <end position="189"/>
    </location>
    <ligand>
        <name>substrate</name>
    </ligand>
</feature>
<sequence length="259" mass="29039">MHIRFFKYQGTGNDFIIIDNRELTFPKTTELIQNMCHRKFGIGADGLILLENDEEVHFKMVYYNSDGRESTMCGNGGRCVAAFAKFIGIVDKRAVFRAVDGIHSAWIIDDVVSLELLDTSLPVKKEPGYYIDTGSPHLVIFKNDLDTIDVNLEGRKWRFDNTFENQGGVNVNFCSEPRGNTIYVRTYERGVESETLSCGTGVTAAALVTSYLYGINDSISVNTPGGDLSISFKRNSDKFEKISLTGQAKFVFEGKYWLS</sequence>
<dbReference type="InterPro" id="IPR001653">
    <property type="entry name" value="DAP_epimerase_DapF"/>
</dbReference>
<feature type="active site" description="Proton acceptor" evidence="3">
    <location>
        <position position="198"/>
    </location>
</feature>
<proteinExistence type="inferred from homology"/>
<dbReference type="GO" id="GO:0008837">
    <property type="term" value="F:diaminopimelate epimerase activity"/>
    <property type="evidence" value="ECO:0007669"/>
    <property type="project" value="UniProtKB-UniRule"/>
</dbReference>
<feature type="binding site" evidence="3">
    <location>
        <position position="64"/>
    </location>
    <ligand>
        <name>substrate</name>
    </ligand>
</feature>
<keyword evidence="3" id="KW-0028">Amino-acid biosynthesis</keyword>
<dbReference type="Pfam" id="PF01678">
    <property type="entry name" value="DAP_epimerase"/>
    <property type="match status" value="2"/>
</dbReference>
<dbReference type="UniPathway" id="UPA00034">
    <property type="reaction ID" value="UER00025"/>
</dbReference>
<reference evidence="5 6" key="1">
    <citation type="submission" date="2018-07" db="EMBL/GenBank/DDBJ databases">
        <title>Genomic Encyclopedia of Type Strains, Phase IV (KMG-IV): sequencing the most valuable type-strain genomes for metagenomic binning, comparative biology and taxonomic classification.</title>
        <authorList>
            <person name="Goeker M."/>
        </authorList>
    </citation>
    <scope>NUCLEOTIDE SEQUENCE [LARGE SCALE GENOMIC DNA]</scope>
    <source>
        <strain evidence="5 6">DSM 21410</strain>
    </source>
</reference>
<dbReference type="SUPFAM" id="SSF54506">
    <property type="entry name" value="Diaminopimelate epimerase-like"/>
    <property type="match status" value="2"/>
</dbReference>
<comment type="pathway">
    <text evidence="3">Amino-acid biosynthesis; L-lysine biosynthesis via DAP pathway; DL-2,6-diaminopimelate from LL-2,6-diaminopimelate: step 1/1.</text>
</comment>
<accession>A0A368ZZJ2</accession>
<evidence type="ECO:0000313" key="6">
    <source>
        <dbReference type="Proteomes" id="UP000253517"/>
    </source>
</evidence>
<dbReference type="GO" id="GO:0005829">
    <property type="term" value="C:cytosol"/>
    <property type="evidence" value="ECO:0007669"/>
    <property type="project" value="TreeGrafter"/>
</dbReference>
<organism evidence="5 6">
    <name type="scientific">Schleiferia thermophila</name>
    <dbReference type="NCBI Taxonomy" id="884107"/>
    <lineage>
        <taxon>Bacteria</taxon>
        <taxon>Pseudomonadati</taxon>
        <taxon>Bacteroidota</taxon>
        <taxon>Flavobacteriia</taxon>
        <taxon>Flavobacteriales</taxon>
        <taxon>Schleiferiaceae</taxon>
        <taxon>Schleiferia</taxon>
    </lineage>
</organism>
<dbReference type="NCBIfam" id="TIGR00652">
    <property type="entry name" value="DapF"/>
    <property type="match status" value="1"/>
</dbReference>
<protein>
    <recommendedName>
        <fullName evidence="3 4">Diaminopimelate epimerase</fullName>
        <shortName evidence="3">DAP epimerase</shortName>
        <ecNumber evidence="3 4">5.1.1.7</ecNumber>
    </recommendedName>
    <alternativeName>
        <fullName evidence="3">PLP-independent amino acid racemase</fullName>
    </alternativeName>
</protein>
<dbReference type="RefSeq" id="WP_114366412.1">
    <property type="nucleotide sequence ID" value="NZ_BHZF01000005.1"/>
</dbReference>
<comment type="function">
    <text evidence="3">Catalyzes the stereoinversion of LL-2,6-diaminopimelate (L,L-DAP) to meso-diaminopimelate (meso-DAP), a precursor of L-lysine and an essential component of the bacterial peptidoglycan.</text>
</comment>